<evidence type="ECO:0000256" key="1">
    <source>
        <dbReference type="SAM" id="Phobius"/>
    </source>
</evidence>
<keyword evidence="4" id="KW-1185">Reference proteome</keyword>
<sequence length="139" mass="15954">MLSAIQKNSIDLLGEPLWKAYCTVPVEINKQGKIETRFLIISKFRLYVVCPKLTGKMGVEVAHNVTFVRYLRFRDDQLEFTIQRQASKFHTMIFYCSLTAASTLACSLANSLVHYFPGWPMRWVLSAFESCEVSTNIYA</sequence>
<evidence type="ECO:0000313" key="3">
    <source>
        <dbReference type="EMBL" id="CDW57466.1"/>
    </source>
</evidence>
<protein>
    <recommendedName>
        <fullName evidence="2">CARMIL pleckstrin homology domain-containing protein</fullName>
    </recommendedName>
</protein>
<dbReference type="InterPro" id="IPR011993">
    <property type="entry name" value="PH-like_dom_sf"/>
</dbReference>
<feature type="transmembrane region" description="Helical" evidence="1">
    <location>
        <begin position="92"/>
        <end position="116"/>
    </location>
</feature>
<organism evidence="3 4">
    <name type="scientific">Trichuris trichiura</name>
    <name type="common">Whipworm</name>
    <name type="synonym">Trichocephalus trichiurus</name>
    <dbReference type="NCBI Taxonomy" id="36087"/>
    <lineage>
        <taxon>Eukaryota</taxon>
        <taxon>Metazoa</taxon>
        <taxon>Ecdysozoa</taxon>
        <taxon>Nematoda</taxon>
        <taxon>Enoplea</taxon>
        <taxon>Dorylaimia</taxon>
        <taxon>Trichinellida</taxon>
        <taxon>Trichuridae</taxon>
        <taxon>Trichuris</taxon>
    </lineage>
</organism>
<dbReference type="EMBL" id="HG806168">
    <property type="protein sequence ID" value="CDW57466.1"/>
    <property type="molecule type" value="Genomic_DNA"/>
</dbReference>
<evidence type="ECO:0000313" key="4">
    <source>
        <dbReference type="Proteomes" id="UP000030665"/>
    </source>
</evidence>
<keyword evidence="1" id="KW-0472">Membrane</keyword>
<reference evidence="3" key="2">
    <citation type="submission" date="2014-03" db="EMBL/GenBank/DDBJ databases">
        <title>The whipworm genome and dual-species transcriptomics of an intimate host-pathogen interaction.</title>
        <authorList>
            <person name="Foth B.J."/>
            <person name="Tsai I.J."/>
            <person name="Reid A.J."/>
            <person name="Bancroft A.J."/>
            <person name="Nichol S."/>
            <person name="Tracey A."/>
            <person name="Holroyd N."/>
            <person name="Cotton J.A."/>
            <person name="Stanley E.J."/>
            <person name="Zarowiecki M."/>
            <person name="Liu J.Z."/>
            <person name="Huckvale T."/>
            <person name="Cooper P.J."/>
            <person name="Grencis R.K."/>
            <person name="Berriman M."/>
        </authorList>
    </citation>
    <scope>NUCLEOTIDE SEQUENCE [LARGE SCALE GENOMIC DNA]</scope>
</reference>
<dbReference type="Proteomes" id="UP000030665">
    <property type="component" value="Unassembled WGS sequence"/>
</dbReference>
<keyword evidence="1" id="KW-1133">Transmembrane helix</keyword>
<evidence type="ECO:0000259" key="2">
    <source>
        <dbReference type="Pfam" id="PF17888"/>
    </source>
</evidence>
<dbReference type="Gene3D" id="2.30.29.30">
    <property type="entry name" value="Pleckstrin-homology domain (PH domain)/Phosphotyrosine-binding domain (PTB)"/>
    <property type="match status" value="1"/>
</dbReference>
<feature type="domain" description="CARMIL pleckstrin homology" evidence="2">
    <location>
        <begin position="28"/>
        <end position="117"/>
    </location>
</feature>
<accession>A0A077ZAY3</accession>
<dbReference type="Pfam" id="PF17888">
    <property type="entry name" value="Carm_PH"/>
    <property type="match status" value="1"/>
</dbReference>
<gene>
    <name evidence="3" type="ORF">TTRE_0000575801</name>
</gene>
<dbReference type="AlphaFoldDB" id="A0A077ZAY3"/>
<dbReference type="InterPro" id="IPR041245">
    <property type="entry name" value="CARMIL_PH"/>
</dbReference>
<keyword evidence="1" id="KW-0812">Transmembrane</keyword>
<name>A0A077ZAY3_TRITR</name>
<reference evidence="3" key="1">
    <citation type="submission" date="2014-01" db="EMBL/GenBank/DDBJ databases">
        <authorList>
            <person name="Aslett M."/>
        </authorList>
    </citation>
    <scope>NUCLEOTIDE SEQUENCE</scope>
</reference>
<dbReference type="OrthoDB" id="18598at2759"/>
<proteinExistence type="predicted"/>